<comment type="caution">
    <text evidence="1">The sequence shown here is derived from an EMBL/GenBank/DDBJ whole genome shotgun (WGS) entry which is preliminary data.</text>
</comment>
<sequence length="92" mass="11309">MVKREFRQSRVGCWFCNSNFGSPQKAQYNFMNFSKNIWCLKCKTEEMMLKLRKEIEIAHSYSLHWLRFERYYTKRTRFTCIATLTEIDGYRL</sequence>
<dbReference type="Proteomes" id="UP001056120">
    <property type="component" value="Linkage Group LG01"/>
</dbReference>
<evidence type="ECO:0000313" key="1">
    <source>
        <dbReference type="EMBL" id="KAI3826673.1"/>
    </source>
</evidence>
<proteinExistence type="predicted"/>
<protein>
    <submittedName>
        <fullName evidence="1">Uncharacterized protein</fullName>
    </submittedName>
</protein>
<organism evidence="1 2">
    <name type="scientific">Smallanthus sonchifolius</name>
    <dbReference type="NCBI Taxonomy" id="185202"/>
    <lineage>
        <taxon>Eukaryota</taxon>
        <taxon>Viridiplantae</taxon>
        <taxon>Streptophyta</taxon>
        <taxon>Embryophyta</taxon>
        <taxon>Tracheophyta</taxon>
        <taxon>Spermatophyta</taxon>
        <taxon>Magnoliopsida</taxon>
        <taxon>eudicotyledons</taxon>
        <taxon>Gunneridae</taxon>
        <taxon>Pentapetalae</taxon>
        <taxon>asterids</taxon>
        <taxon>campanulids</taxon>
        <taxon>Asterales</taxon>
        <taxon>Asteraceae</taxon>
        <taxon>Asteroideae</taxon>
        <taxon>Heliantheae alliance</taxon>
        <taxon>Millerieae</taxon>
        <taxon>Smallanthus</taxon>
    </lineage>
</organism>
<dbReference type="EMBL" id="CM042018">
    <property type="protein sequence ID" value="KAI3826673.1"/>
    <property type="molecule type" value="Genomic_DNA"/>
</dbReference>
<reference evidence="1 2" key="2">
    <citation type="journal article" date="2022" name="Mol. Ecol. Resour.">
        <title>The genomes of chicory, endive, great burdock and yacon provide insights into Asteraceae paleo-polyploidization history and plant inulin production.</title>
        <authorList>
            <person name="Fan W."/>
            <person name="Wang S."/>
            <person name="Wang H."/>
            <person name="Wang A."/>
            <person name="Jiang F."/>
            <person name="Liu H."/>
            <person name="Zhao H."/>
            <person name="Xu D."/>
            <person name="Zhang Y."/>
        </authorList>
    </citation>
    <scope>NUCLEOTIDE SEQUENCE [LARGE SCALE GENOMIC DNA]</scope>
    <source>
        <strain evidence="2">cv. Yunnan</strain>
        <tissue evidence="1">Leaves</tissue>
    </source>
</reference>
<keyword evidence="2" id="KW-1185">Reference proteome</keyword>
<gene>
    <name evidence="1" type="ORF">L1987_00725</name>
</gene>
<accession>A0ACB9K355</accession>
<reference evidence="2" key="1">
    <citation type="journal article" date="2022" name="Mol. Ecol. Resour.">
        <title>The genomes of chicory, endive, great burdock and yacon provide insights into Asteraceae palaeo-polyploidization history and plant inulin production.</title>
        <authorList>
            <person name="Fan W."/>
            <person name="Wang S."/>
            <person name="Wang H."/>
            <person name="Wang A."/>
            <person name="Jiang F."/>
            <person name="Liu H."/>
            <person name="Zhao H."/>
            <person name="Xu D."/>
            <person name="Zhang Y."/>
        </authorList>
    </citation>
    <scope>NUCLEOTIDE SEQUENCE [LARGE SCALE GENOMIC DNA]</scope>
    <source>
        <strain evidence="2">cv. Yunnan</strain>
    </source>
</reference>
<name>A0ACB9K355_9ASTR</name>
<evidence type="ECO:0000313" key="2">
    <source>
        <dbReference type="Proteomes" id="UP001056120"/>
    </source>
</evidence>